<evidence type="ECO:0000313" key="2">
    <source>
        <dbReference type="EMBL" id="TCO20674.1"/>
    </source>
</evidence>
<reference evidence="1" key="4">
    <citation type="submission" date="2024-05" db="EMBL/GenBank/DDBJ databases">
        <authorList>
            <person name="Sun Q."/>
            <person name="Zhou Y."/>
        </authorList>
    </citation>
    <scope>NUCLEOTIDE SEQUENCE</scope>
    <source>
        <strain evidence="1">CGMCC 1.15644</strain>
    </source>
</reference>
<reference evidence="2 3" key="3">
    <citation type="submission" date="2019-03" db="EMBL/GenBank/DDBJ databases">
        <title>Genomic Encyclopedia of Type Strains, Phase IV (KMG-IV): sequencing the most valuable type-strain genomes for metagenomic binning, comparative biology and taxonomic classification.</title>
        <authorList>
            <person name="Goeker M."/>
        </authorList>
    </citation>
    <scope>NUCLEOTIDE SEQUENCE [LARGE SCALE GENOMIC DNA]</scope>
    <source>
        <strain evidence="2 3">DSM 103236</strain>
    </source>
</reference>
<reference evidence="4" key="2">
    <citation type="journal article" date="2019" name="Int. J. Syst. Evol. Microbiol.">
        <title>The Global Catalogue of Microorganisms (GCM) 10K type strain sequencing project: providing services to taxonomists for standard genome sequencing and annotation.</title>
        <authorList>
            <consortium name="The Broad Institute Genomics Platform"/>
            <consortium name="The Broad Institute Genome Sequencing Center for Infectious Disease"/>
            <person name="Wu L."/>
            <person name="Ma J."/>
        </authorList>
    </citation>
    <scope>NUCLEOTIDE SEQUENCE [LARGE SCALE GENOMIC DNA]</scope>
    <source>
        <strain evidence="4">CGMCC 1.15644</strain>
    </source>
</reference>
<dbReference type="RefSeq" id="WP_132535459.1">
    <property type="nucleotide sequence ID" value="NZ_BMJO01000007.1"/>
</dbReference>
<dbReference type="OrthoDB" id="603864at2"/>
<gene>
    <name evidence="2" type="ORF">EV200_108114</name>
    <name evidence="1" type="ORF">GCM10011413_37340</name>
</gene>
<dbReference type="AlphaFoldDB" id="A0A4R2H4S6"/>
<name>A0A4R2H4S6_9SPHI</name>
<evidence type="ECO:0000313" key="4">
    <source>
        <dbReference type="Proteomes" id="UP000622648"/>
    </source>
</evidence>
<keyword evidence="4" id="KW-1185">Reference proteome</keyword>
<dbReference type="Pfam" id="PF14107">
    <property type="entry name" value="DUF4280"/>
    <property type="match status" value="1"/>
</dbReference>
<accession>A0A4R2H4S6</accession>
<evidence type="ECO:0000313" key="3">
    <source>
        <dbReference type="Proteomes" id="UP000295684"/>
    </source>
</evidence>
<dbReference type="EMBL" id="SLWO01000008">
    <property type="protein sequence ID" value="TCO20674.1"/>
    <property type="molecule type" value="Genomic_DNA"/>
</dbReference>
<organism evidence="2 3">
    <name type="scientific">Pedobacter psychrotolerans</name>
    <dbReference type="NCBI Taxonomy" id="1843235"/>
    <lineage>
        <taxon>Bacteria</taxon>
        <taxon>Pseudomonadati</taxon>
        <taxon>Bacteroidota</taxon>
        <taxon>Sphingobacteriia</taxon>
        <taxon>Sphingobacteriales</taxon>
        <taxon>Sphingobacteriaceae</taxon>
        <taxon>Pedobacter</taxon>
    </lineage>
</organism>
<dbReference type="Proteomes" id="UP000295684">
    <property type="component" value="Unassembled WGS sequence"/>
</dbReference>
<comment type="caution">
    <text evidence="2">The sequence shown here is derived from an EMBL/GenBank/DDBJ whole genome shotgun (WGS) entry which is preliminary data.</text>
</comment>
<evidence type="ECO:0000313" key="1">
    <source>
        <dbReference type="EMBL" id="GGE67226.1"/>
    </source>
</evidence>
<dbReference type="Proteomes" id="UP000622648">
    <property type="component" value="Unassembled WGS sequence"/>
</dbReference>
<protein>
    <submittedName>
        <fullName evidence="2">Uncharacterized protein DUF4280</fullName>
    </submittedName>
</protein>
<sequence>MAKDDLYAFHGVILKCDKGATVLPLLTTPKKHAVSKLQIATVTDNIPVVNIPSFGVCSITGSACMPVAPQWLKAHDGAQKVLGQAPLLFSSYCKCQAGGTIEIFPSVDEAMAALENDKESRVDGIPLLDGILGAALTSPIGPILDLFTDGGADVTQGVGRGFRQGLKGTWNGLVQMVSHPVETAKGLTKMVGIAVVGYGTQSPVGQMSTPDQRLKDFDSVFGTDLAPTHEAIGDAIADGWDKKVVNGTTEERSEVVGEVYEGVLEAVVGTKGAGAAVKGVTSAGKFVLGADRMAGITAAIAKLQSAMKLEALAGKVKGIFKVGVKEDRITSKIPDKALLNGEGKIGTYSELRDAGSVGDDITPHHMPSDAYMKKNNVPDYTRDDGLSMNMEQPHPGKGGRHRRTSTYDNNMTKAEQNAYWEKTPREALAHDIKDARKIYKEDGLYNKEIRESLRDYIKQAKEKYPDLYKKSK</sequence>
<dbReference type="InterPro" id="IPR025460">
    <property type="entry name" value="DUF4280"/>
</dbReference>
<reference evidence="1" key="1">
    <citation type="journal article" date="2014" name="Int. J. Syst. Evol. Microbiol.">
        <title>Complete genome of a new Firmicutes species belonging to the dominant human colonic microbiota ('Ruminococcus bicirculans') reveals two chromosomes and a selective capacity to utilize plant glucans.</title>
        <authorList>
            <consortium name="NISC Comparative Sequencing Program"/>
            <person name="Wegmann U."/>
            <person name="Louis P."/>
            <person name="Goesmann A."/>
            <person name="Henrissat B."/>
            <person name="Duncan S.H."/>
            <person name="Flint H.J."/>
        </authorList>
    </citation>
    <scope>NUCLEOTIDE SEQUENCE</scope>
    <source>
        <strain evidence="1">CGMCC 1.15644</strain>
    </source>
</reference>
<dbReference type="EMBL" id="BMJO01000007">
    <property type="protein sequence ID" value="GGE67226.1"/>
    <property type="molecule type" value="Genomic_DNA"/>
</dbReference>
<proteinExistence type="predicted"/>